<gene>
    <name evidence="1" type="ORF">niasHS_015835</name>
</gene>
<dbReference type="Proteomes" id="UP001620645">
    <property type="component" value="Unassembled WGS sequence"/>
</dbReference>
<dbReference type="EMBL" id="JBICCN010000400">
    <property type="protein sequence ID" value="KAL3071093.1"/>
    <property type="molecule type" value="Genomic_DNA"/>
</dbReference>
<evidence type="ECO:0000313" key="2">
    <source>
        <dbReference type="Proteomes" id="UP001620645"/>
    </source>
</evidence>
<name>A0ABD2I4K3_HETSC</name>
<proteinExistence type="predicted"/>
<reference evidence="1 2" key="1">
    <citation type="submission" date="2024-10" db="EMBL/GenBank/DDBJ databases">
        <authorList>
            <person name="Kim D."/>
        </authorList>
    </citation>
    <scope>NUCLEOTIDE SEQUENCE [LARGE SCALE GENOMIC DNA]</scope>
    <source>
        <strain evidence="1">Taebaek</strain>
    </source>
</reference>
<comment type="caution">
    <text evidence="1">The sequence shown here is derived from an EMBL/GenBank/DDBJ whole genome shotgun (WGS) entry which is preliminary data.</text>
</comment>
<accession>A0ABD2I4K3</accession>
<evidence type="ECO:0000313" key="1">
    <source>
        <dbReference type="EMBL" id="KAL3071093.1"/>
    </source>
</evidence>
<sequence length="94" mass="10963">MAIRLSAQIERNDHLNALLSASPNYHCLHNRGFFNYKIQITIGNLLEMNIPTWRMPYYVHWGNNKDEMVTLNDHERSEKALEEALVPPEAISKK</sequence>
<organism evidence="1 2">
    <name type="scientific">Heterodera schachtii</name>
    <name type="common">Sugarbeet cyst nematode worm</name>
    <name type="synonym">Tylenchus schachtii</name>
    <dbReference type="NCBI Taxonomy" id="97005"/>
    <lineage>
        <taxon>Eukaryota</taxon>
        <taxon>Metazoa</taxon>
        <taxon>Ecdysozoa</taxon>
        <taxon>Nematoda</taxon>
        <taxon>Chromadorea</taxon>
        <taxon>Rhabditida</taxon>
        <taxon>Tylenchina</taxon>
        <taxon>Tylenchomorpha</taxon>
        <taxon>Tylenchoidea</taxon>
        <taxon>Heteroderidae</taxon>
        <taxon>Heteroderinae</taxon>
        <taxon>Heterodera</taxon>
    </lineage>
</organism>
<protein>
    <submittedName>
        <fullName evidence="1">Uncharacterized protein</fullName>
    </submittedName>
</protein>
<keyword evidence="2" id="KW-1185">Reference proteome</keyword>
<dbReference type="AlphaFoldDB" id="A0ABD2I4K3"/>